<proteinExistence type="predicted"/>
<sequence length="80" mass="9572">MDQRKQEELTKFFEAIFEGTTGYIDIRTFIHIKDGDKNETIQKDHFFRKVKDIKDLVRVLSNENFIRDKNIHFGVAPRTK</sequence>
<dbReference type="EMBL" id="BARW01025280">
    <property type="protein sequence ID" value="GAJ06880.1"/>
    <property type="molecule type" value="Genomic_DNA"/>
</dbReference>
<reference evidence="1" key="1">
    <citation type="journal article" date="2014" name="Front. Microbiol.">
        <title>High frequency of phylogenetically diverse reductive dehalogenase-homologous genes in deep subseafloor sedimentary metagenomes.</title>
        <authorList>
            <person name="Kawai M."/>
            <person name="Futagami T."/>
            <person name="Toyoda A."/>
            <person name="Takaki Y."/>
            <person name="Nishi S."/>
            <person name="Hori S."/>
            <person name="Arai W."/>
            <person name="Tsubouchi T."/>
            <person name="Morono Y."/>
            <person name="Uchiyama I."/>
            <person name="Ito T."/>
            <person name="Fujiyama A."/>
            <person name="Inagaki F."/>
            <person name="Takami H."/>
        </authorList>
    </citation>
    <scope>NUCLEOTIDE SEQUENCE</scope>
    <source>
        <strain evidence="1">Expedition CK06-06</strain>
    </source>
</reference>
<name>X1VHL7_9ZZZZ</name>
<protein>
    <submittedName>
        <fullName evidence="1">Uncharacterized protein</fullName>
    </submittedName>
</protein>
<dbReference type="AlphaFoldDB" id="X1VHL7"/>
<organism evidence="1">
    <name type="scientific">marine sediment metagenome</name>
    <dbReference type="NCBI Taxonomy" id="412755"/>
    <lineage>
        <taxon>unclassified sequences</taxon>
        <taxon>metagenomes</taxon>
        <taxon>ecological metagenomes</taxon>
    </lineage>
</organism>
<comment type="caution">
    <text evidence="1">The sequence shown here is derived from an EMBL/GenBank/DDBJ whole genome shotgun (WGS) entry which is preliminary data.</text>
</comment>
<evidence type="ECO:0000313" key="1">
    <source>
        <dbReference type="EMBL" id="GAJ06880.1"/>
    </source>
</evidence>
<gene>
    <name evidence="1" type="ORF">S12H4_41480</name>
</gene>
<feature type="non-terminal residue" evidence="1">
    <location>
        <position position="80"/>
    </location>
</feature>
<accession>X1VHL7</accession>